<keyword evidence="3 7" id="KW-0732">Signal</keyword>
<evidence type="ECO:0000256" key="5">
    <source>
        <dbReference type="PIRSR" id="PIRSR031924-50"/>
    </source>
</evidence>
<dbReference type="KEGG" id="smag:AN936_11140"/>
<dbReference type="Gene3D" id="3.30.1360.150">
    <property type="match status" value="1"/>
</dbReference>
<gene>
    <name evidence="8" type="ORF">AN936_11140</name>
</gene>
<feature type="active site" description="Phosphothreonine intermediate" evidence="5">
    <location>
        <position position="89"/>
    </location>
</feature>
<evidence type="ECO:0000256" key="4">
    <source>
        <dbReference type="PIRNR" id="PIRNR031924"/>
    </source>
</evidence>
<proteinExistence type="predicted"/>
<accession>A0A0N9V994</accession>
<keyword evidence="2 4" id="KW-0479">Metal-binding</keyword>
<dbReference type="AlphaFoldDB" id="A0A0N9V994"/>
<dbReference type="Gene3D" id="3.40.720.10">
    <property type="entry name" value="Alkaline Phosphatase, subunit A"/>
    <property type="match status" value="1"/>
</dbReference>
<feature type="chain" id="PRO_5006039339" description="Alkaline phosphatase" evidence="7">
    <location>
        <begin position="36"/>
        <end position="579"/>
    </location>
</feature>
<dbReference type="SUPFAM" id="SSF53649">
    <property type="entry name" value="Alkaline phosphatase-like"/>
    <property type="match status" value="1"/>
</dbReference>
<feature type="binding site" evidence="6">
    <location>
        <position position="110"/>
    </location>
    <ligand>
        <name>substrate</name>
    </ligand>
</feature>
<evidence type="ECO:0000256" key="7">
    <source>
        <dbReference type="SAM" id="SignalP"/>
    </source>
</evidence>
<keyword evidence="4" id="KW-0862">Zinc</keyword>
<evidence type="ECO:0000256" key="1">
    <source>
        <dbReference type="ARBA" id="ARBA00022553"/>
    </source>
</evidence>
<dbReference type="PANTHER" id="PTHR10151">
    <property type="entry name" value="ECTONUCLEOTIDE PYROPHOSPHATASE/PHOSPHODIESTERASE"/>
    <property type="match status" value="1"/>
</dbReference>
<evidence type="ECO:0000256" key="6">
    <source>
        <dbReference type="PIRSR" id="PIRSR031924-51"/>
    </source>
</evidence>
<evidence type="ECO:0000256" key="3">
    <source>
        <dbReference type="ARBA" id="ARBA00022729"/>
    </source>
</evidence>
<reference evidence="8 9" key="1">
    <citation type="journal article" date="2015" name="Genome Announc.">
        <title>Complete Genome Sequence of Polypropylene Glycol- and Polyethylene Glycol-Degrading Sphingopyxis macrogoltabida Strain EY-1.</title>
        <authorList>
            <person name="Ohtsubo Y."/>
            <person name="Nagata Y."/>
            <person name="Numata M."/>
            <person name="Tsuchikane K."/>
            <person name="Hosoyama A."/>
            <person name="Yamazoe A."/>
            <person name="Tsuda M."/>
            <person name="Fujita N."/>
            <person name="Kawai F."/>
        </authorList>
    </citation>
    <scope>NUCLEOTIDE SEQUENCE [LARGE SCALE GENOMIC DNA]</scope>
    <source>
        <strain evidence="8 9">EY-1</strain>
    </source>
</reference>
<comment type="function">
    <text evidence="4">Alkaline phosphatase with broad substrate specificity.</text>
</comment>
<dbReference type="InterPro" id="IPR026263">
    <property type="entry name" value="Alkaline_phosphatase_prok"/>
</dbReference>
<dbReference type="Proteomes" id="UP000058074">
    <property type="component" value="Chromosome"/>
</dbReference>
<dbReference type="InterPro" id="IPR017850">
    <property type="entry name" value="Alkaline_phosphatase_core_sf"/>
</dbReference>
<evidence type="ECO:0000313" key="8">
    <source>
        <dbReference type="EMBL" id="ALH80904.1"/>
    </source>
</evidence>
<dbReference type="GO" id="GO:0004035">
    <property type="term" value="F:alkaline phosphatase activity"/>
    <property type="evidence" value="ECO:0007669"/>
    <property type="project" value="UniProtKB-EC"/>
</dbReference>
<evidence type="ECO:0000256" key="2">
    <source>
        <dbReference type="ARBA" id="ARBA00022723"/>
    </source>
</evidence>
<evidence type="ECO:0000313" key="9">
    <source>
        <dbReference type="Proteomes" id="UP000058074"/>
    </source>
</evidence>
<dbReference type="EC" id="3.1.3.1" evidence="4"/>
<feature type="signal peptide" evidence="7">
    <location>
        <begin position="1"/>
        <end position="35"/>
    </location>
</feature>
<dbReference type="GO" id="GO:0046872">
    <property type="term" value="F:metal ion binding"/>
    <property type="evidence" value="ECO:0007669"/>
    <property type="project" value="UniProtKB-KW"/>
</dbReference>
<organism evidence="8 9">
    <name type="scientific">Sphingopyxis macrogoltabida</name>
    <name type="common">Sphingomonas macrogoltabidus</name>
    <dbReference type="NCBI Taxonomy" id="33050"/>
    <lineage>
        <taxon>Bacteria</taxon>
        <taxon>Pseudomonadati</taxon>
        <taxon>Pseudomonadota</taxon>
        <taxon>Alphaproteobacteria</taxon>
        <taxon>Sphingomonadales</taxon>
        <taxon>Sphingomonadaceae</taxon>
        <taxon>Sphingopyxis</taxon>
    </lineage>
</organism>
<comment type="catalytic activity">
    <reaction evidence="4">
        <text>a phosphate monoester + H2O = an alcohol + phosphate</text>
        <dbReference type="Rhea" id="RHEA:15017"/>
        <dbReference type="ChEBI" id="CHEBI:15377"/>
        <dbReference type="ChEBI" id="CHEBI:30879"/>
        <dbReference type="ChEBI" id="CHEBI:43474"/>
        <dbReference type="ChEBI" id="CHEBI:67140"/>
        <dbReference type="EC" id="3.1.3.1"/>
    </reaction>
</comment>
<sequence length="579" mass="61095">MVRHQNRSLGRMKKWIAATAATIALAAMSSAPAVAEESPAAKLVVLISIDQFSADLFNAYRGEFRAGLATLAQGIVYANGFHAQGVTETCAGHAVIASGRHPNATGIIANQWFDQRGGVDRYCTDDGVHVAARATRKLGVGPGMLRVSTLGDWLKAASPANRVFSVAGKDRSAIMMGGHIPDGAFWFDGKQGFDSWGKDAAEAQRRLSPLAGANAALAKRLSTPPPAWTYHRESCAAREAVIPLPGGKSFHAHLPPDPAASIPGQPPASGPALPPWFYDQVTVDAAIDLIDSQKLGRSTGTDLLAVGLSATDMVGHAYGTQGPEMCDQMARVDEEVGRLLKRIGDLRIPVLVALTADHGGGDIPERLAARGYRDAGRIDTAALLTDLNAAARTATGIDWDPLRPAYFDPTQLVVVDAGGRSLGDAALKNRIAAATAARALTQPGIAGAWTAAELRTRKPDAHQSPDLMPVADRMALSFYPDRSGDVLLATDPLKIAAPPLPGLFMMGHSGPSDFNRRVPILFWWPGVVYQERVLPVRVADVAPTLAGAMRVAPTDAVDGECLELADPRSACPALPVSSR</sequence>
<dbReference type="EMBL" id="CP012700">
    <property type="protein sequence ID" value="ALH80904.1"/>
    <property type="molecule type" value="Genomic_DNA"/>
</dbReference>
<dbReference type="PANTHER" id="PTHR10151:SF120">
    <property type="entry name" value="BIS(5'-ADENOSYL)-TRIPHOSPHATASE"/>
    <property type="match status" value="1"/>
</dbReference>
<dbReference type="PATRIC" id="fig|33050.5.peg.2306"/>
<dbReference type="InterPro" id="IPR002591">
    <property type="entry name" value="Phosphodiest/P_Trfase"/>
</dbReference>
<feature type="binding site" evidence="6">
    <location>
        <begin position="169"/>
        <end position="171"/>
    </location>
    <ligand>
        <name>substrate</name>
    </ligand>
</feature>
<keyword evidence="1 5" id="KW-0597">Phosphoprotein</keyword>
<protein>
    <recommendedName>
        <fullName evidence="4">Alkaline phosphatase</fullName>
        <ecNumber evidence="4">3.1.3.1</ecNumber>
    </recommendedName>
</protein>
<name>A0A0N9V994_SPHMC</name>
<comment type="cofactor">
    <cofactor evidence="4">
        <name>Zn(2+)</name>
        <dbReference type="ChEBI" id="CHEBI:29105"/>
    </cofactor>
    <text evidence="4">Binds 2 Zn(2+) ions.</text>
</comment>
<dbReference type="PIRSF" id="PIRSF031924">
    <property type="entry name" value="Pi-irrepressible_AP"/>
    <property type="match status" value="1"/>
</dbReference>
<dbReference type="Pfam" id="PF01663">
    <property type="entry name" value="Phosphodiest"/>
    <property type="match status" value="1"/>
</dbReference>